<dbReference type="PROSITE" id="PS50181">
    <property type="entry name" value="FBOX"/>
    <property type="match status" value="1"/>
</dbReference>
<sequence length="481" mass="54233">MQPTGLRQSFSSCTEDVLIEILSMLSQKDLHALVFVNRRFRALAESILYRDIEWVWTEDQTPPIGLFLRTILSRPEIPLMIRKVLLVGGKDFYAQGPYVLGGVPNISTEGLDLERALQFIDSTMVHFAGEWKNELIHGSMDAFVALLLAHSPGITHLVLGKNFSKNTRLVGMLFGVVSCMTDLHYNLIPDFSYLRQAHFKPGLDAGAMHGSKTSYVLPFFHLPQLQAFSAGFDNPITLNWPTTSPFTSTITSLDIKEIRESVLIDVLSVTPKLKSLRWEWMYDVNHDHETHIPIIDLDKINTALSMVRSTLQRLTITAWCGLSGNEFAWLDIRGSLNGLHDFREMTDLRLPLVFLATFSPSNSIDISCLIPSSVQSLTLTDHLYPQDAWSSYEQDVVFQFEWSVADITGLIQSLLGNWKFSQPRLTSVTLLITEMCNEWEDHDEQTLSILGETHGLKVEVINTGTDYPANIVLADLIGYKD</sequence>
<dbReference type="Proteomes" id="UP000799439">
    <property type="component" value="Unassembled WGS sequence"/>
</dbReference>
<organism evidence="2 3">
    <name type="scientific">Myriangium duriaei CBS 260.36</name>
    <dbReference type="NCBI Taxonomy" id="1168546"/>
    <lineage>
        <taxon>Eukaryota</taxon>
        <taxon>Fungi</taxon>
        <taxon>Dikarya</taxon>
        <taxon>Ascomycota</taxon>
        <taxon>Pezizomycotina</taxon>
        <taxon>Dothideomycetes</taxon>
        <taxon>Dothideomycetidae</taxon>
        <taxon>Myriangiales</taxon>
        <taxon>Myriangiaceae</taxon>
        <taxon>Myriangium</taxon>
    </lineage>
</organism>
<protein>
    <recommendedName>
        <fullName evidence="1">F-box domain-containing protein</fullName>
    </recommendedName>
</protein>
<dbReference type="Pfam" id="PF12937">
    <property type="entry name" value="F-box-like"/>
    <property type="match status" value="1"/>
</dbReference>
<dbReference type="SUPFAM" id="SSF81383">
    <property type="entry name" value="F-box domain"/>
    <property type="match status" value="1"/>
</dbReference>
<reference evidence="2" key="1">
    <citation type="journal article" date="2020" name="Stud. Mycol.">
        <title>101 Dothideomycetes genomes: a test case for predicting lifestyles and emergence of pathogens.</title>
        <authorList>
            <person name="Haridas S."/>
            <person name="Albert R."/>
            <person name="Binder M."/>
            <person name="Bloem J."/>
            <person name="Labutti K."/>
            <person name="Salamov A."/>
            <person name="Andreopoulos B."/>
            <person name="Baker S."/>
            <person name="Barry K."/>
            <person name="Bills G."/>
            <person name="Bluhm B."/>
            <person name="Cannon C."/>
            <person name="Castanera R."/>
            <person name="Culley D."/>
            <person name="Daum C."/>
            <person name="Ezra D."/>
            <person name="Gonzalez J."/>
            <person name="Henrissat B."/>
            <person name="Kuo A."/>
            <person name="Liang C."/>
            <person name="Lipzen A."/>
            <person name="Lutzoni F."/>
            <person name="Magnuson J."/>
            <person name="Mondo S."/>
            <person name="Nolan M."/>
            <person name="Ohm R."/>
            <person name="Pangilinan J."/>
            <person name="Park H.-J."/>
            <person name="Ramirez L."/>
            <person name="Alfaro M."/>
            <person name="Sun H."/>
            <person name="Tritt A."/>
            <person name="Yoshinaga Y."/>
            <person name="Zwiers L.-H."/>
            <person name="Turgeon B."/>
            <person name="Goodwin S."/>
            <person name="Spatafora J."/>
            <person name="Crous P."/>
            <person name="Grigoriev I."/>
        </authorList>
    </citation>
    <scope>NUCLEOTIDE SEQUENCE</scope>
    <source>
        <strain evidence="2">CBS 260.36</strain>
    </source>
</reference>
<dbReference type="EMBL" id="ML996089">
    <property type="protein sequence ID" value="KAF2150284.1"/>
    <property type="molecule type" value="Genomic_DNA"/>
</dbReference>
<dbReference type="OrthoDB" id="3720847at2759"/>
<evidence type="ECO:0000259" key="1">
    <source>
        <dbReference type="PROSITE" id="PS50181"/>
    </source>
</evidence>
<dbReference type="InterPro" id="IPR001810">
    <property type="entry name" value="F-box_dom"/>
</dbReference>
<dbReference type="AlphaFoldDB" id="A0A9P4MHR4"/>
<accession>A0A9P4MHR4</accession>
<evidence type="ECO:0000313" key="3">
    <source>
        <dbReference type="Proteomes" id="UP000799439"/>
    </source>
</evidence>
<name>A0A9P4MHR4_9PEZI</name>
<proteinExistence type="predicted"/>
<comment type="caution">
    <text evidence="2">The sequence shown here is derived from an EMBL/GenBank/DDBJ whole genome shotgun (WGS) entry which is preliminary data.</text>
</comment>
<dbReference type="InterPro" id="IPR036047">
    <property type="entry name" value="F-box-like_dom_sf"/>
</dbReference>
<evidence type="ECO:0000313" key="2">
    <source>
        <dbReference type="EMBL" id="KAF2150284.1"/>
    </source>
</evidence>
<feature type="domain" description="F-box" evidence="1">
    <location>
        <begin position="7"/>
        <end position="52"/>
    </location>
</feature>
<keyword evidence="3" id="KW-1185">Reference proteome</keyword>
<gene>
    <name evidence="2" type="ORF">K461DRAFT_322762</name>
</gene>